<feature type="coiled-coil region" evidence="1">
    <location>
        <begin position="98"/>
        <end position="127"/>
    </location>
</feature>
<proteinExistence type="predicted"/>
<accession>A0A8J2KA35</accession>
<keyword evidence="3" id="KW-1185">Reference proteome</keyword>
<evidence type="ECO:0000256" key="1">
    <source>
        <dbReference type="SAM" id="Coils"/>
    </source>
</evidence>
<gene>
    <name evidence="2" type="ORF">AFUS01_LOCUS20952</name>
</gene>
<dbReference type="AlphaFoldDB" id="A0A8J2KA35"/>
<keyword evidence="1" id="KW-0175">Coiled coil</keyword>
<organism evidence="2 3">
    <name type="scientific">Allacma fusca</name>
    <dbReference type="NCBI Taxonomy" id="39272"/>
    <lineage>
        <taxon>Eukaryota</taxon>
        <taxon>Metazoa</taxon>
        <taxon>Ecdysozoa</taxon>
        <taxon>Arthropoda</taxon>
        <taxon>Hexapoda</taxon>
        <taxon>Collembola</taxon>
        <taxon>Symphypleona</taxon>
        <taxon>Sminthuridae</taxon>
        <taxon>Allacma</taxon>
    </lineage>
</organism>
<comment type="caution">
    <text evidence="2">The sequence shown here is derived from an EMBL/GenBank/DDBJ whole genome shotgun (WGS) entry which is preliminary data.</text>
</comment>
<reference evidence="2" key="1">
    <citation type="submission" date="2021-06" db="EMBL/GenBank/DDBJ databases">
        <authorList>
            <person name="Hodson N. C."/>
            <person name="Mongue J. A."/>
            <person name="Jaron S. K."/>
        </authorList>
    </citation>
    <scope>NUCLEOTIDE SEQUENCE</scope>
</reference>
<dbReference type="Proteomes" id="UP000708208">
    <property type="component" value="Unassembled WGS sequence"/>
</dbReference>
<dbReference type="EMBL" id="CAJVCH010231352">
    <property type="protein sequence ID" value="CAG7732433.1"/>
    <property type="molecule type" value="Genomic_DNA"/>
</dbReference>
<evidence type="ECO:0000313" key="2">
    <source>
        <dbReference type="EMBL" id="CAG7732433.1"/>
    </source>
</evidence>
<name>A0A8J2KA35_9HEXA</name>
<sequence>MCWANIISLPLVNDFHLLEVPLSPHLPICLDLVNVSNPQTVEPTNPDSHNEALIEAVKTAARDCGMLRKYYTGGNSSKDKPWYNQECRISRRAVTQKLKLFRQNYQNQELRNEYLEAKKVHKNLIKDKKKHYAEVLK</sequence>
<evidence type="ECO:0000313" key="3">
    <source>
        <dbReference type="Proteomes" id="UP000708208"/>
    </source>
</evidence>
<feature type="non-terminal residue" evidence="2">
    <location>
        <position position="1"/>
    </location>
</feature>
<protein>
    <submittedName>
        <fullName evidence="2">Uncharacterized protein</fullName>
    </submittedName>
</protein>